<dbReference type="Proteomes" id="UP000001937">
    <property type="component" value="Chromosome"/>
</dbReference>
<dbReference type="HOGENOM" id="CLU_1508491_0_0_11"/>
<reference evidence="1 2" key="1">
    <citation type="journal article" date="2007" name="Genome Res.">
        <title>Genome characteristics of facultatively symbiotic Frankia sp. strains reflect host range and host plant biogeography.</title>
        <authorList>
            <person name="Normand P."/>
            <person name="Lapierre P."/>
            <person name="Tisa L.S."/>
            <person name="Gogarten J.P."/>
            <person name="Alloisio N."/>
            <person name="Bagnarol E."/>
            <person name="Bassi C.A."/>
            <person name="Berry A.M."/>
            <person name="Bickhart D.M."/>
            <person name="Choisne N."/>
            <person name="Couloux A."/>
            <person name="Cournoyer B."/>
            <person name="Cruveiller S."/>
            <person name="Daubin V."/>
            <person name="Demange N."/>
            <person name="Francino M.P."/>
            <person name="Goltsman E."/>
            <person name="Huang Y."/>
            <person name="Kopp O.R."/>
            <person name="Labarre L."/>
            <person name="Lapidus A."/>
            <person name="Lavire C."/>
            <person name="Marechal J."/>
            <person name="Martinez M."/>
            <person name="Mastronunzio J.E."/>
            <person name="Mullin B.C."/>
            <person name="Niemann J."/>
            <person name="Pujic P."/>
            <person name="Rawnsley T."/>
            <person name="Rouy Z."/>
            <person name="Schenowitz C."/>
            <person name="Sellstedt A."/>
            <person name="Tavares F."/>
            <person name="Tomkins J.P."/>
            <person name="Vallenet D."/>
            <person name="Valverde C."/>
            <person name="Wall L.G."/>
            <person name="Wang Y."/>
            <person name="Medigue C."/>
            <person name="Benson D.R."/>
        </authorList>
    </citation>
    <scope>NUCLEOTIDE SEQUENCE [LARGE SCALE GENOMIC DNA]</scope>
    <source>
        <strain evidence="2">DSM 45818 / CECT 9043 / CcI3</strain>
    </source>
</reference>
<keyword evidence="2" id="KW-1185">Reference proteome</keyword>
<accession>Q2JCB5</accession>
<protein>
    <submittedName>
        <fullName evidence="1">Uncharacterized protein</fullName>
    </submittedName>
</protein>
<gene>
    <name evidence="1" type="ordered locus">Francci3_1701</name>
</gene>
<dbReference type="RefSeq" id="WP_011436139.1">
    <property type="nucleotide sequence ID" value="NC_007777.1"/>
</dbReference>
<dbReference type="EMBL" id="CP000249">
    <property type="protein sequence ID" value="ABD11077.1"/>
    <property type="molecule type" value="Genomic_DNA"/>
</dbReference>
<dbReference type="KEGG" id="fra:Francci3_1701"/>
<dbReference type="OrthoDB" id="3210249at2"/>
<proteinExistence type="predicted"/>
<organism evidence="1 2">
    <name type="scientific">Frankia casuarinae (strain DSM 45818 / CECT 9043 / HFP020203 / CcI3)</name>
    <dbReference type="NCBI Taxonomy" id="106370"/>
    <lineage>
        <taxon>Bacteria</taxon>
        <taxon>Bacillati</taxon>
        <taxon>Actinomycetota</taxon>
        <taxon>Actinomycetes</taxon>
        <taxon>Frankiales</taxon>
        <taxon>Frankiaceae</taxon>
        <taxon>Frankia</taxon>
    </lineage>
</organism>
<sequence>MNFESHVLVDMTVKQVQDALAKGDQPAIAVLEGEPSRTLSNSAYLRDPARAEAFERQVAAEANRIDLERLILAVPQISRPVVIDGDDEVRLRSPYTGGPVLEDDGEMHVILWVLWDEEEGHESGMVPFRRKRDGTPVFDAFDGSDYIFSIPLNPGGGPGLVLLRELLDENLQRRRARP</sequence>
<name>Q2JCB5_FRACC</name>
<evidence type="ECO:0000313" key="1">
    <source>
        <dbReference type="EMBL" id="ABD11077.1"/>
    </source>
</evidence>
<dbReference type="PhylomeDB" id="Q2JCB5"/>
<evidence type="ECO:0000313" key="2">
    <source>
        <dbReference type="Proteomes" id="UP000001937"/>
    </source>
</evidence>
<dbReference type="AlphaFoldDB" id="Q2JCB5"/>